<dbReference type="EMBL" id="CVRB01000003">
    <property type="protein sequence ID" value="CRK82731.1"/>
    <property type="molecule type" value="Genomic_DNA"/>
</dbReference>
<gene>
    <name evidence="1" type="ORF">BN000_02676</name>
</gene>
<accession>A0A0U1NXJ1</accession>
<evidence type="ECO:0008006" key="3">
    <source>
        <dbReference type="Google" id="ProtNLM"/>
    </source>
</evidence>
<dbReference type="AlphaFoldDB" id="A0A0U1NXJ1"/>
<sequence>MIYIYHDFGGTHTTAMAAAYHLKFLSPSSQSLTQKEILAIPFFNKLKKKDAGRLIFHGKDEEGNPVYTIGRRNSKLVIPALKDLCSIFEERYDFDEKIIFSDTSPTVPLAMTFGGLFSRGLGIDFIGVPLLIKGAQKCGNHVYQLVESTKQIAHDNKDQKIITIENKRFQA</sequence>
<evidence type="ECO:0000313" key="2">
    <source>
        <dbReference type="Proteomes" id="UP000199087"/>
    </source>
</evidence>
<dbReference type="Pfam" id="PF11385">
    <property type="entry name" value="DUF3189"/>
    <property type="match status" value="1"/>
</dbReference>
<organism evidence="1 2">
    <name type="scientific">Neobacillus massiliamazoniensis</name>
    <dbReference type="NCBI Taxonomy" id="1499688"/>
    <lineage>
        <taxon>Bacteria</taxon>
        <taxon>Bacillati</taxon>
        <taxon>Bacillota</taxon>
        <taxon>Bacilli</taxon>
        <taxon>Bacillales</taxon>
        <taxon>Bacillaceae</taxon>
        <taxon>Neobacillus</taxon>
    </lineage>
</organism>
<reference evidence="2" key="1">
    <citation type="submission" date="2015-05" db="EMBL/GenBank/DDBJ databases">
        <authorList>
            <person name="Urmite Genomes"/>
        </authorList>
    </citation>
    <scope>NUCLEOTIDE SEQUENCE [LARGE SCALE GENOMIC DNA]</scope>
    <source>
        <strain evidence="2">LF1</strain>
    </source>
</reference>
<dbReference type="RefSeq" id="WP_090635060.1">
    <property type="nucleotide sequence ID" value="NZ_CVRB01000003.1"/>
</dbReference>
<dbReference type="OrthoDB" id="1680616at2"/>
<protein>
    <recommendedName>
        <fullName evidence="3">DUF3189 family protein</fullName>
    </recommendedName>
</protein>
<proteinExistence type="predicted"/>
<dbReference type="Proteomes" id="UP000199087">
    <property type="component" value="Unassembled WGS sequence"/>
</dbReference>
<dbReference type="STRING" id="1499688.BN000_02676"/>
<evidence type="ECO:0000313" key="1">
    <source>
        <dbReference type="EMBL" id="CRK82731.1"/>
    </source>
</evidence>
<dbReference type="InterPro" id="IPR021525">
    <property type="entry name" value="DUF3189"/>
</dbReference>
<keyword evidence="2" id="KW-1185">Reference proteome</keyword>
<name>A0A0U1NXJ1_9BACI</name>